<proteinExistence type="predicted"/>
<sequence length="767" mass="87348">MFSRLSRLILLTIITASWLGVASSQPKSDICPVGNLVWQGLGQNENDAMPFGNGDIAVNAWTEKNGDIVLLLGKADAWAEDASLLKLGRVRISITPNPFTDTTGITQILFFQNSTVEIKKGNNTIKLWADANHPVVHVQANLVKKGRIVAVFDPWRKIEFANKINLQASKEIMSGDKPAKLKPDILFSAHNNRIAWCHFNVDSYYPYTLKQQHLGSLIGQFSDPLYHRCFGAMITGQGMISRDDRTVVSEQPINSQRLDIIALTDTAANSPDSWLKEITQLTNRIETMKIADMALAHDNWWRNFWNRSYIKISGTDDARKVSDGYAIQRYMMAASSRGEMPVKFNGGLFTVGRNVPEGVKQTNEAHDPDYRRWGECYWNQNNRLLYWPLIATGDTDLLRPWFNMYTKRLAFAIARNKIYYQHEGASYPETMYFWGLPRMSDFGKNNPTNEIQSHWQKYHIQGTLEVISQLLDQYDYYGNKDYLQYTVIPFADAIVTYYDQHWKRDANGYIYISPSQSLETYQLNAVNPTPDIAGLKSILPRLLALPQDMTTRQQRTRWQKVLHDLPEIPVGKTSKGKIPVPVDEPGDPNGELVLLPAEKYGKRGNSENPELYTVFPYRLYGVGKPGLDLARRTYFARRAPQYTCWGQDGTQSSILGLTSEAKKAAIAEFTNYGNQHFKWFWASAHDYIPDLDNGGDGMITLQNMLMQCDGKRIQLTPAWPKDWTADFKLYAPYNTIIEGHIEKGKIFHLKITPASRAKDMVVLHSRN</sequence>
<dbReference type="InterPro" id="IPR012341">
    <property type="entry name" value="6hp_glycosidase-like_sf"/>
</dbReference>
<protein>
    <submittedName>
        <fullName evidence="4">Uncharacterized protein</fullName>
    </submittedName>
</protein>
<reference evidence="4 5" key="1">
    <citation type="submission" date="2018-09" db="EMBL/GenBank/DDBJ databases">
        <title>Arachidicoccus sp. nov., a bacterium isolated from soil.</title>
        <authorList>
            <person name="Weon H.-Y."/>
            <person name="Kwon S.-W."/>
            <person name="Lee S.A."/>
        </authorList>
    </citation>
    <scope>NUCLEOTIDE SEQUENCE [LARGE SCALE GENOMIC DNA]</scope>
    <source>
        <strain evidence="4 5">KIS59-12</strain>
    </source>
</reference>
<evidence type="ECO:0000313" key="4">
    <source>
        <dbReference type="EMBL" id="AYD47301.1"/>
    </source>
</evidence>
<dbReference type="AlphaFoldDB" id="A0A386HPE0"/>
<dbReference type="InterPro" id="IPR054363">
    <property type="entry name" value="GH95_cat"/>
</dbReference>
<dbReference type="Pfam" id="PF22124">
    <property type="entry name" value="Glyco_hydro_95_cat"/>
    <property type="match status" value="1"/>
</dbReference>
<evidence type="ECO:0000259" key="3">
    <source>
        <dbReference type="Pfam" id="PF22124"/>
    </source>
</evidence>
<evidence type="ECO:0000259" key="2">
    <source>
        <dbReference type="Pfam" id="PF18961"/>
    </source>
</evidence>
<dbReference type="RefSeq" id="WP_119986271.1">
    <property type="nucleotide sequence ID" value="NZ_CP032489.1"/>
</dbReference>
<dbReference type="Gene3D" id="1.50.10.10">
    <property type="match status" value="1"/>
</dbReference>
<feature type="signal peptide" evidence="1">
    <location>
        <begin position="1"/>
        <end position="22"/>
    </location>
</feature>
<dbReference type="Pfam" id="PF18961">
    <property type="entry name" value="DUF5703_N"/>
    <property type="match status" value="1"/>
</dbReference>
<dbReference type="GO" id="GO:0004560">
    <property type="term" value="F:alpha-L-fucosidase activity"/>
    <property type="evidence" value="ECO:0007669"/>
    <property type="project" value="TreeGrafter"/>
</dbReference>
<dbReference type="KEGG" id="ark:D6B99_06555"/>
<feature type="domain" description="Glycosyl hydrolase family 95 catalytic" evidence="3">
    <location>
        <begin position="371"/>
        <end position="573"/>
    </location>
</feature>
<dbReference type="GO" id="GO:0005975">
    <property type="term" value="P:carbohydrate metabolic process"/>
    <property type="evidence" value="ECO:0007669"/>
    <property type="project" value="InterPro"/>
</dbReference>
<dbReference type="PANTHER" id="PTHR31084">
    <property type="entry name" value="ALPHA-L-FUCOSIDASE 2"/>
    <property type="match status" value="1"/>
</dbReference>
<name>A0A386HPE0_9BACT</name>
<accession>A0A386HPE0</accession>
<organism evidence="4 5">
    <name type="scientific">Arachidicoccus soli</name>
    <dbReference type="NCBI Taxonomy" id="2341117"/>
    <lineage>
        <taxon>Bacteria</taxon>
        <taxon>Pseudomonadati</taxon>
        <taxon>Bacteroidota</taxon>
        <taxon>Chitinophagia</taxon>
        <taxon>Chitinophagales</taxon>
        <taxon>Chitinophagaceae</taxon>
        <taxon>Arachidicoccus</taxon>
    </lineage>
</organism>
<keyword evidence="5" id="KW-1185">Reference proteome</keyword>
<evidence type="ECO:0000313" key="5">
    <source>
        <dbReference type="Proteomes" id="UP000266118"/>
    </source>
</evidence>
<dbReference type="InterPro" id="IPR008928">
    <property type="entry name" value="6-hairpin_glycosidase_sf"/>
</dbReference>
<feature type="chain" id="PRO_5017366136" evidence="1">
    <location>
        <begin position="23"/>
        <end position="767"/>
    </location>
</feature>
<keyword evidence="1" id="KW-0732">Signal</keyword>
<feature type="domain" description="DUF5703" evidence="2">
    <location>
        <begin position="37"/>
        <end position="310"/>
    </location>
</feature>
<dbReference type="EMBL" id="CP032489">
    <property type="protein sequence ID" value="AYD47301.1"/>
    <property type="molecule type" value="Genomic_DNA"/>
</dbReference>
<gene>
    <name evidence="4" type="ORF">D6B99_06555</name>
</gene>
<dbReference type="Proteomes" id="UP000266118">
    <property type="component" value="Chromosome"/>
</dbReference>
<dbReference type="InterPro" id="IPR043757">
    <property type="entry name" value="DUF5703_N"/>
</dbReference>
<dbReference type="OrthoDB" id="101302at2"/>
<evidence type="ECO:0000256" key="1">
    <source>
        <dbReference type="SAM" id="SignalP"/>
    </source>
</evidence>
<dbReference type="SUPFAM" id="SSF48208">
    <property type="entry name" value="Six-hairpin glycosidases"/>
    <property type="match status" value="1"/>
</dbReference>
<dbReference type="PANTHER" id="PTHR31084:SF0">
    <property type="entry name" value="ALPHA-L-FUCOSIDASE 2"/>
    <property type="match status" value="1"/>
</dbReference>